<dbReference type="InterPro" id="IPR029058">
    <property type="entry name" value="AB_hydrolase_fold"/>
</dbReference>
<evidence type="ECO:0000313" key="4">
    <source>
        <dbReference type="Proteomes" id="UP000253509"/>
    </source>
</evidence>
<name>A0A366IKC8_9MICO</name>
<comment type="caution">
    <text evidence="3">The sequence shown here is derived from an EMBL/GenBank/DDBJ whole genome shotgun (WGS) entry which is preliminary data.</text>
</comment>
<dbReference type="InterPro" id="IPR000073">
    <property type="entry name" value="AB_hydrolase_1"/>
</dbReference>
<dbReference type="PRINTS" id="PR00111">
    <property type="entry name" value="ABHYDROLASE"/>
</dbReference>
<dbReference type="Gene3D" id="3.40.50.1820">
    <property type="entry name" value="alpha/beta hydrolase"/>
    <property type="match status" value="1"/>
</dbReference>
<dbReference type="SUPFAM" id="SSF53474">
    <property type="entry name" value="alpha/beta-Hydrolases"/>
    <property type="match status" value="1"/>
</dbReference>
<evidence type="ECO:0000259" key="2">
    <source>
        <dbReference type="Pfam" id="PF00561"/>
    </source>
</evidence>
<dbReference type="EMBL" id="QNSB01000003">
    <property type="protein sequence ID" value="RBP72887.1"/>
    <property type="molecule type" value="Genomic_DNA"/>
</dbReference>
<dbReference type="AlphaFoldDB" id="A0A366IKC8"/>
<dbReference type="Pfam" id="PF00561">
    <property type="entry name" value="Abhydrolase_1"/>
    <property type="match status" value="1"/>
</dbReference>
<dbReference type="GO" id="GO:0052689">
    <property type="term" value="F:carboxylic ester hydrolase activity"/>
    <property type="evidence" value="ECO:0007669"/>
    <property type="project" value="TreeGrafter"/>
</dbReference>
<reference evidence="3 4" key="1">
    <citation type="submission" date="2018-06" db="EMBL/GenBank/DDBJ databases">
        <title>Freshwater and sediment microbial communities from various areas in North America, analyzing microbe dynamics in response to fracking.</title>
        <authorList>
            <person name="Lamendella R."/>
        </authorList>
    </citation>
    <scope>NUCLEOTIDE SEQUENCE [LARGE SCALE GENOMIC DNA]</scope>
    <source>
        <strain evidence="3 4">3b_TX</strain>
    </source>
</reference>
<dbReference type="Proteomes" id="UP000253509">
    <property type="component" value="Unassembled WGS sequence"/>
</dbReference>
<gene>
    <name evidence="3" type="ORF">DFO65_103179</name>
</gene>
<protein>
    <submittedName>
        <fullName evidence="3">Pimeloyl-ACP methyl ester carboxylesterase</fullName>
    </submittedName>
</protein>
<evidence type="ECO:0000313" key="3">
    <source>
        <dbReference type="EMBL" id="RBP72887.1"/>
    </source>
</evidence>
<dbReference type="PANTHER" id="PTHR46118">
    <property type="entry name" value="PROTEIN ABHD11"/>
    <property type="match status" value="1"/>
</dbReference>
<organism evidence="3 4">
    <name type="scientific">Brevibacterium celere</name>
    <dbReference type="NCBI Taxonomy" id="225845"/>
    <lineage>
        <taxon>Bacteria</taxon>
        <taxon>Bacillati</taxon>
        <taxon>Actinomycetota</taxon>
        <taxon>Actinomycetes</taxon>
        <taxon>Micrococcales</taxon>
        <taxon>Brevibacteriaceae</taxon>
        <taxon>Brevibacterium</taxon>
    </lineage>
</organism>
<feature type="domain" description="AB hydrolase-1" evidence="2">
    <location>
        <begin position="17"/>
        <end position="254"/>
    </location>
</feature>
<keyword evidence="1" id="KW-0378">Hydrolase</keyword>
<accession>A0A366IKC8</accession>
<evidence type="ECO:0000256" key="1">
    <source>
        <dbReference type="ARBA" id="ARBA00022801"/>
    </source>
</evidence>
<proteinExistence type="predicted"/>
<sequence>MGGVSEIATRQIGEAGPRIVFVHGLFGRGKNFTSIAKSLEPEYSSLLLDLPNHGESAWTDTFDYIELADSVAATIAEVTAADDRPVHLVGHSLGGKVAMVLALRHPELVDRLVVVDIAPTSGRASGEFEHLLSSLAALDLGAIGSRGEADEALRGPIPSDRVRGFLLQNLRTTPEGYAWQPNLDLLRDSLPVIGSFPTTEEIGAEPFDHPVLWMAGERSDYVAKDDLPAMRALFPRTTLLTVKDAGHWVHSEAPQTFVSALRIFLGRD</sequence>
<dbReference type="PANTHER" id="PTHR46118:SF4">
    <property type="entry name" value="PROTEIN ABHD11"/>
    <property type="match status" value="1"/>
</dbReference>
<keyword evidence="4" id="KW-1185">Reference proteome</keyword>